<dbReference type="Proteomes" id="UP000268823">
    <property type="component" value="Unassembled WGS sequence"/>
</dbReference>
<comment type="caution">
    <text evidence="6">The sequence shown here is derived from an EMBL/GenBank/DDBJ whole genome shotgun (WGS) entry which is preliminary data.</text>
</comment>
<evidence type="ECO:0000313" key="7">
    <source>
        <dbReference type="Proteomes" id="UP000268823"/>
    </source>
</evidence>
<dbReference type="InterPro" id="IPR002110">
    <property type="entry name" value="Ankyrin_rpt"/>
</dbReference>
<gene>
    <name evidence="6" type="ORF">D0861_04625</name>
</gene>
<protein>
    <recommendedName>
        <fullName evidence="1">protein S-acyltransferase</fullName>
        <ecNumber evidence="1">2.3.1.225</ecNumber>
    </recommendedName>
</protein>
<evidence type="ECO:0000256" key="1">
    <source>
        <dbReference type="ARBA" id="ARBA00012210"/>
    </source>
</evidence>
<dbReference type="PROSITE" id="PS50088">
    <property type="entry name" value="ANK_REPEAT"/>
    <property type="match status" value="3"/>
</dbReference>
<dbReference type="InterPro" id="IPR036770">
    <property type="entry name" value="Ankyrin_rpt-contain_sf"/>
</dbReference>
<dbReference type="OrthoDB" id="341259at2759"/>
<keyword evidence="2" id="KW-0677">Repeat</keyword>
<evidence type="ECO:0000256" key="2">
    <source>
        <dbReference type="ARBA" id="ARBA00022737"/>
    </source>
</evidence>
<dbReference type="EC" id="2.3.1.225" evidence="1"/>
<evidence type="ECO:0000256" key="4">
    <source>
        <dbReference type="PROSITE-ProRule" id="PRU00023"/>
    </source>
</evidence>
<dbReference type="Pfam" id="PF12796">
    <property type="entry name" value="Ank_2"/>
    <property type="match status" value="1"/>
</dbReference>
<evidence type="ECO:0000256" key="3">
    <source>
        <dbReference type="ARBA" id="ARBA00023043"/>
    </source>
</evidence>
<feature type="compositionally biased region" description="Acidic residues" evidence="5">
    <location>
        <begin position="831"/>
        <end position="842"/>
    </location>
</feature>
<dbReference type="PANTHER" id="PTHR24161:SF85">
    <property type="entry name" value="PALMITOYLTRANSFERASE HIP14"/>
    <property type="match status" value="1"/>
</dbReference>
<feature type="repeat" description="ANK" evidence="4">
    <location>
        <begin position="502"/>
        <end position="534"/>
    </location>
</feature>
<dbReference type="Gene3D" id="1.25.40.20">
    <property type="entry name" value="Ankyrin repeat-containing domain"/>
    <property type="match status" value="2"/>
</dbReference>
<feature type="repeat" description="ANK" evidence="4">
    <location>
        <begin position="535"/>
        <end position="567"/>
    </location>
</feature>
<dbReference type="PRINTS" id="PR01415">
    <property type="entry name" value="ANKYRIN"/>
</dbReference>
<keyword evidence="3 4" id="KW-0040">ANK repeat</keyword>
<dbReference type="GO" id="GO:0019706">
    <property type="term" value="F:protein-cysteine S-palmitoyltransferase activity"/>
    <property type="evidence" value="ECO:0007669"/>
    <property type="project" value="UniProtKB-EC"/>
</dbReference>
<accession>A0A3M7FIQ2</accession>
<evidence type="ECO:0000313" key="6">
    <source>
        <dbReference type="EMBL" id="RMY88745.1"/>
    </source>
</evidence>
<dbReference type="PROSITE" id="PS50297">
    <property type="entry name" value="ANK_REP_REGION"/>
    <property type="match status" value="2"/>
</dbReference>
<organism evidence="6 7">
    <name type="scientific">Hortaea werneckii</name>
    <name type="common">Black yeast</name>
    <name type="synonym">Cladosporium werneckii</name>
    <dbReference type="NCBI Taxonomy" id="91943"/>
    <lineage>
        <taxon>Eukaryota</taxon>
        <taxon>Fungi</taxon>
        <taxon>Dikarya</taxon>
        <taxon>Ascomycota</taxon>
        <taxon>Pezizomycotina</taxon>
        <taxon>Dothideomycetes</taxon>
        <taxon>Dothideomycetidae</taxon>
        <taxon>Mycosphaerellales</taxon>
        <taxon>Teratosphaeriaceae</taxon>
        <taxon>Hortaea</taxon>
    </lineage>
</organism>
<dbReference type="AlphaFoldDB" id="A0A3M7FIQ2"/>
<proteinExistence type="predicted"/>
<sequence length="849" mass="93793">MDPLSITASCIAILGASTATGKALNKLIALRKAPEDLQQLFNEREASRALLVVIQSTLHKIQGTAVYRDNREALVQLLISFRDEIGSLDELLQFQLTKPEANSDGIPEVRKLQWLKAGHKIRDIKQKIRDARSGLKSAFEALNLQQSVDAYQTALQIQTVVFQNQEDSQNRQTKLLEEFTTQRTETRRANERLQHSITDVSTTGRELAQIDTRRHEELLLLLRDLQLRQHGGPTRVNANDEGPLKDTISKQANNGPIPDGIAPSTVRITATMATNRCPPICKCCCHVRTSFATPRYLRRFLGQLMLDYTSLMQPKACNYPPCRKRLGKSQFTYVFPTWFASRTLIVNETRDGLTGIGASWTLRIPSILSSSNMFWKHIEDDNLSTLKYQLLHHISNLNVVDENGYSPLLLATNFGSSKVKKLLQDLGVDSGGHAQDGRTVSRILVEKEIHRQDSLPQDPTDLFEELGFTDLHVAVALPFYSGPLSAKLLVANFGSVNNADTAGWTPLHWSASRGDIASVKLLLEWKANVDAVDKTGITPLILACRGGSCECVQLLIEEGADVRVRTAAGESVLFDLPNECAGFIGHFIRSGVQLEQRGVHGTTALLASVERERSSVTAALCEMGADIDNRNDLGQNAIMVATLRNNVGGVKTLVQYLHEHSEVATTYDSVDITQASSSNADRTALYDVSQGEAPHNTPLPQPSRLCHWVLDSAGFNVLHFAAYFGCMQIMKILTGADLRGLDPSQQGQGGSTPDDGFYLFRDMNCVAVQAPFEEEEAAWRILMNSARRQNGLSIDCEDDESLGHSYGSNRNDKDQAVHRNNVGGWGTSLEESGDESQDEETFQDAVQEL</sequence>
<evidence type="ECO:0000256" key="5">
    <source>
        <dbReference type="SAM" id="MobiDB-lite"/>
    </source>
</evidence>
<dbReference type="PANTHER" id="PTHR24161">
    <property type="entry name" value="ANK_REP_REGION DOMAIN-CONTAINING PROTEIN-RELATED"/>
    <property type="match status" value="1"/>
</dbReference>
<dbReference type="EMBL" id="QWIR01000074">
    <property type="protein sequence ID" value="RMY88745.1"/>
    <property type="molecule type" value="Genomic_DNA"/>
</dbReference>
<name>A0A3M7FIQ2_HORWE</name>
<feature type="repeat" description="ANK" evidence="4">
    <location>
        <begin position="600"/>
        <end position="632"/>
    </location>
</feature>
<dbReference type="VEuPathDB" id="FungiDB:BTJ68_05069"/>
<reference evidence="6 7" key="1">
    <citation type="journal article" date="2018" name="BMC Genomics">
        <title>Genomic evidence for intraspecific hybridization in a clonal and extremely halotolerant yeast.</title>
        <authorList>
            <person name="Gostincar C."/>
            <person name="Stajich J.E."/>
            <person name="Zupancic J."/>
            <person name="Zalar P."/>
            <person name="Gunde-Cimerman N."/>
        </authorList>
    </citation>
    <scope>NUCLEOTIDE SEQUENCE [LARGE SCALE GENOMIC DNA]</scope>
    <source>
        <strain evidence="6 7">EXF-2788</strain>
    </source>
</reference>
<dbReference type="SUPFAM" id="SSF48403">
    <property type="entry name" value="Ankyrin repeat"/>
    <property type="match status" value="1"/>
</dbReference>
<dbReference type="SMART" id="SM00248">
    <property type="entry name" value="ANK"/>
    <property type="match status" value="7"/>
</dbReference>
<feature type="region of interest" description="Disordered" evidence="5">
    <location>
        <begin position="803"/>
        <end position="849"/>
    </location>
</feature>